<dbReference type="CDD" id="cd05304">
    <property type="entry name" value="Rubrum_tdh"/>
    <property type="match status" value="1"/>
</dbReference>
<evidence type="ECO:0000259" key="10">
    <source>
        <dbReference type="SMART" id="SM01003"/>
    </source>
</evidence>
<evidence type="ECO:0000256" key="5">
    <source>
        <dbReference type="ARBA" id="ARBA00022857"/>
    </source>
</evidence>
<dbReference type="InterPro" id="IPR007886">
    <property type="entry name" value="AlaDH/PNT_N"/>
</dbReference>
<dbReference type="RefSeq" id="WP_075133013.1">
    <property type="nucleotide sequence ID" value="NZ_MSIF01000004.1"/>
</dbReference>
<dbReference type="SMART" id="SM01003">
    <property type="entry name" value="AlaDh_PNT_N"/>
    <property type="match status" value="1"/>
</dbReference>
<keyword evidence="7" id="KW-0520">NAD</keyword>
<dbReference type="GO" id="GO:0005886">
    <property type="term" value="C:plasma membrane"/>
    <property type="evidence" value="ECO:0007669"/>
    <property type="project" value="TreeGrafter"/>
</dbReference>
<evidence type="ECO:0000259" key="9">
    <source>
        <dbReference type="SMART" id="SM01002"/>
    </source>
</evidence>
<dbReference type="GO" id="GO:0016491">
    <property type="term" value="F:oxidoreductase activity"/>
    <property type="evidence" value="ECO:0007669"/>
    <property type="project" value="InterPro"/>
</dbReference>
<keyword evidence="12" id="KW-1185">Reference proteome</keyword>
<dbReference type="SUPFAM" id="SSF52283">
    <property type="entry name" value="Formate/glycerate dehydrogenase catalytic domain-like"/>
    <property type="match status" value="1"/>
</dbReference>
<dbReference type="InterPro" id="IPR036291">
    <property type="entry name" value="NAD(P)-bd_dom_sf"/>
</dbReference>
<dbReference type="InterPro" id="IPR008143">
    <property type="entry name" value="Ala_DH/PNT_CS2"/>
</dbReference>
<keyword evidence="5" id="KW-0521">NADP</keyword>
<dbReference type="GO" id="GO:0050661">
    <property type="term" value="F:NADP binding"/>
    <property type="evidence" value="ECO:0007669"/>
    <property type="project" value="TreeGrafter"/>
</dbReference>
<dbReference type="GO" id="GO:0006740">
    <property type="term" value="P:NADPH regeneration"/>
    <property type="evidence" value="ECO:0007669"/>
    <property type="project" value="TreeGrafter"/>
</dbReference>
<proteinExistence type="inferred from homology"/>
<dbReference type="SMART" id="SM01002">
    <property type="entry name" value="AlaDh_PNT_C"/>
    <property type="match status" value="1"/>
</dbReference>
<keyword evidence="6" id="KW-1278">Translocase</keyword>
<dbReference type="EMBL" id="MSIF01000004">
    <property type="protein sequence ID" value="OLF11779.1"/>
    <property type="molecule type" value="Genomic_DNA"/>
</dbReference>
<evidence type="ECO:0000256" key="4">
    <source>
        <dbReference type="ARBA" id="ARBA00022741"/>
    </source>
</evidence>
<dbReference type="AlphaFoldDB" id="A0A7Z0WPD7"/>
<evidence type="ECO:0000313" key="11">
    <source>
        <dbReference type="EMBL" id="OLF11779.1"/>
    </source>
</evidence>
<evidence type="ECO:0000256" key="7">
    <source>
        <dbReference type="ARBA" id="ARBA00023027"/>
    </source>
</evidence>
<evidence type="ECO:0000256" key="3">
    <source>
        <dbReference type="ARBA" id="ARBA00012943"/>
    </source>
</evidence>
<keyword evidence="4" id="KW-0547">Nucleotide-binding</keyword>
<dbReference type="Proteomes" id="UP000185696">
    <property type="component" value="Unassembled WGS sequence"/>
</dbReference>
<comment type="similarity">
    <text evidence="2">Belongs to the AlaDH/PNT family.</text>
</comment>
<evidence type="ECO:0000256" key="2">
    <source>
        <dbReference type="ARBA" id="ARBA00005689"/>
    </source>
</evidence>
<dbReference type="PANTHER" id="PTHR10160:SF19">
    <property type="entry name" value="PROTON-TRANSLOCATING NAD(P)(+) TRANSHYDROGENASE"/>
    <property type="match status" value="1"/>
</dbReference>
<dbReference type="InterPro" id="IPR007698">
    <property type="entry name" value="AlaDH/PNT_NAD(H)-bd"/>
</dbReference>
<name>A0A7Z0WPD7_9PSEU</name>
<sequence length="375" mass="38911">MKIATVHETRPHERRVALVPGQVSRLTEAGLQVAVEPDAGRAAGFTDNDYRDAGAEITEDALAGAGAVLSVQPLTARQVRALAPHAITVSFLPATQELELVAALRDAGATSLAMELVPRISRAQPMDALSSQSFVAGYRAALLAAERLPRFLPLSMTASGTIPPARVLVLGAGVAGLQAIATARRLGAVVRAYDVRAASADEVRSLGADFIELELPALEGSGGYAREMTDERSRLQRELLAPHVADADVLITTASVPGRTAPLLVTAEMVAGMRHGSVVVDLAAEGGGNVEGVKPGEEVTIGSATVIGGQNVPSQLPGQASQLYSANVVNLLLLLRSGDYLVPDFEDEIVAGCCVTHGGEVRHGPTKDLLAAGPR</sequence>
<dbReference type="PROSITE" id="PS00837">
    <property type="entry name" value="ALADH_PNT_2"/>
    <property type="match status" value="1"/>
</dbReference>
<dbReference type="Pfam" id="PF01262">
    <property type="entry name" value="AlaDh_PNT_C"/>
    <property type="match status" value="1"/>
</dbReference>
<protein>
    <recommendedName>
        <fullName evidence="3">proton-translocating NAD(P)(+) transhydrogenase</fullName>
        <ecNumber evidence="3">7.1.1.1</ecNumber>
    </recommendedName>
</protein>
<organism evidence="11 12">
    <name type="scientific">Actinophytocola xinjiangensis</name>
    <dbReference type="NCBI Taxonomy" id="485602"/>
    <lineage>
        <taxon>Bacteria</taxon>
        <taxon>Bacillati</taxon>
        <taxon>Actinomycetota</taxon>
        <taxon>Actinomycetes</taxon>
        <taxon>Pseudonocardiales</taxon>
        <taxon>Pseudonocardiaceae</taxon>
    </lineage>
</organism>
<evidence type="ECO:0000313" key="12">
    <source>
        <dbReference type="Proteomes" id="UP000185696"/>
    </source>
</evidence>
<comment type="caution">
    <text evidence="11">The sequence shown here is derived from an EMBL/GenBank/DDBJ whole genome shotgun (WGS) entry which is preliminary data.</text>
</comment>
<evidence type="ECO:0000256" key="6">
    <source>
        <dbReference type="ARBA" id="ARBA00022967"/>
    </source>
</evidence>
<dbReference type="Gene3D" id="3.40.50.720">
    <property type="entry name" value="NAD(P)-binding Rossmann-like Domain"/>
    <property type="match status" value="2"/>
</dbReference>
<dbReference type="GO" id="GO:0008750">
    <property type="term" value="F:proton-translocating NAD(P)+ transhydrogenase activity"/>
    <property type="evidence" value="ECO:0007669"/>
    <property type="project" value="UniProtKB-EC"/>
</dbReference>
<dbReference type="PANTHER" id="PTHR10160">
    <property type="entry name" value="NAD(P) TRANSHYDROGENASE"/>
    <property type="match status" value="1"/>
</dbReference>
<reference evidence="11 12" key="1">
    <citation type="submission" date="2016-12" db="EMBL/GenBank/DDBJ databases">
        <title>The draft genome sequence of Actinophytocola xinjiangensis.</title>
        <authorList>
            <person name="Wang W."/>
            <person name="Yuan L."/>
        </authorList>
    </citation>
    <scope>NUCLEOTIDE SEQUENCE [LARGE SCALE GENOMIC DNA]</scope>
    <source>
        <strain evidence="11 12">CGMCC 4.4663</strain>
    </source>
</reference>
<comment type="function">
    <text evidence="1">The transhydrogenation between NADH and NADP is coupled to respiration and ATP hydrolysis and functions as a proton pump across the membrane.</text>
</comment>
<evidence type="ECO:0000256" key="1">
    <source>
        <dbReference type="ARBA" id="ARBA00003943"/>
    </source>
</evidence>
<gene>
    <name evidence="11" type="ORF">BLA60_12140</name>
</gene>
<feature type="domain" description="Alanine dehydrogenase/pyridine nucleotide transhydrogenase NAD(H)-binding" evidence="9">
    <location>
        <begin position="145"/>
        <end position="308"/>
    </location>
</feature>
<evidence type="ECO:0000256" key="8">
    <source>
        <dbReference type="ARBA" id="ARBA00048202"/>
    </source>
</evidence>
<dbReference type="Pfam" id="PF05222">
    <property type="entry name" value="AlaDh_PNT_N"/>
    <property type="match status" value="1"/>
</dbReference>
<comment type="catalytic activity">
    <reaction evidence="8">
        <text>NAD(+) + NADPH + H(+)(in) = NADH + NADP(+) + H(+)(out)</text>
        <dbReference type="Rhea" id="RHEA:47992"/>
        <dbReference type="ChEBI" id="CHEBI:15378"/>
        <dbReference type="ChEBI" id="CHEBI:57540"/>
        <dbReference type="ChEBI" id="CHEBI:57783"/>
        <dbReference type="ChEBI" id="CHEBI:57945"/>
        <dbReference type="ChEBI" id="CHEBI:58349"/>
        <dbReference type="EC" id="7.1.1.1"/>
    </reaction>
</comment>
<dbReference type="EC" id="7.1.1.1" evidence="3"/>
<accession>A0A7Z0WPD7</accession>
<feature type="domain" description="Alanine dehydrogenase/pyridine nucleotide transhydrogenase N-terminal" evidence="10">
    <location>
        <begin position="4"/>
        <end position="136"/>
    </location>
</feature>
<dbReference type="SUPFAM" id="SSF51735">
    <property type="entry name" value="NAD(P)-binding Rossmann-fold domains"/>
    <property type="match status" value="1"/>
</dbReference>
<dbReference type="OrthoDB" id="9804592at2"/>